<accession>A0A1T2Y2T5</accession>
<organism evidence="1 2">
    <name type="scientific">Pseudomonas fluorescens</name>
    <dbReference type="NCBI Taxonomy" id="294"/>
    <lineage>
        <taxon>Bacteria</taxon>
        <taxon>Pseudomonadati</taxon>
        <taxon>Pseudomonadota</taxon>
        <taxon>Gammaproteobacteria</taxon>
        <taxon>Pseudomonadales</taxon>
        <taxon>Pseudomonadaceae</taxon>
        <taxon>Pseudomonas</taxon>
    </lineage>
</organism>
<dbReference type="OrthoDB" id="1076572at2"/>
<dbReference type="AlphaFoldDB" id="A0A1T2Y2T5"/>
<reference evidence="1 2" key="1">
    <citation type="submission" date="2016-12" db="EMBL/GenBank/DDBJ databases">
        <title>Draft genome sequences of seven strains of Pseudomonas fluorescens that produce 4-formylaminooxyvinylglycine.</title>
        <authorList>
            <person name="Okrent R.A."/>
            <person name="Manning V.A."/>
            <person name="Trippe K.M."/>
        </authorList>
    </citation>
    <scope>NUCLEOTIDE SEQUENCE [LARGE SCALE GENOMIC DNA]</scope>
    <source>
        <strain evidence="1 2">P5A</strain>
    </source>
</reference>
<sequence length="135" mass="14405">MSSDREALEKILGGAIEQRGQRAVPGLSPVEGVEFVYYEDDGKSKAKKQFNALLDAAGVIRATSGGVVSDSCSIHLPDGLQFHALSFHGDLEGWREAVETGAKARGLLLARIDGDQFVVSDGRSIALSDCQVEFP</sequence>
<evidence type="ECO:0000313" key="2">
    <source>
        <dbReference type="Proteomes" id="UP000190965"/>
    </source>
</evidence>
<proteinExistence type="predicted"/>
<dbReference type="Proteomes" id="UP000190965">
    <property type="component" value="Unassembled WGS sequence"/>
</dbReference>
<evidence type="ECO:0000313" key="1">
    <source>
        <dbReference type="EMBL" id="OPA86457.1"/>
    </source>
</evidence>
<gene>
    <name evidence="1" type="ORF">BFW87_24690</name>
</gene>
<comment type="caution">
    <text evidence="1">The sequence shown here is derived from an EMBL/GenBank/DDBJ whole genome shotgun (WGS) entry which is preliminary data.</text>
</comment>
<protein>
    <submittedName>
        <fullName evidence="1">Uncharacterized protein</fullName>
    </submittedName>
</protein>
<dbReference type="EMBL" id="MSDF01000051">
    <property type="protein sequence ID" value="OPA86457.1"/>
    <property type="molecule type" value="Genomic_DNA"/>
</dbReference>
<name>A0A1T2Y2T5_PSEFL</name>